<dbReference type="GO" id="GO:0006888">
    <property type="term" value="P:endoplasmic reticulum to Golgi vesicle-mediated transport"/>
    <property type="evidence" value="ECO:0007669"/>
    <property type="project" value="TreeGrafter"/>
</dbReference>
<protein>
    <submittedName>
        <fullName evidence="2">Uncharacterized protein</fullName>
    </submittedName>
</protein>
<evidence type="ECO:0000256" key="1">
    <source>
        <dbReference type="SAM" id="Phobius"/>
    </source>
</evidence>
<feature type="non-terminal residue" evidence="2">
    <location>
        <position position="146"/>
    </location>
</feature>
<dbReference type="Proteomes" id="UP001497623">
    <property type="component" value="Unassembled WGS sequence"/>
</dbReference>
<dbReference type="GO" id="GO:0005789">
    <property type="term" value="C:endoplasmic reticulum membrane"/>
    <property type="evidence" value="ECO:0007669"/>
    <property type="project" value="TreeGrafter"/>
</dbReference>
<dbReference type="AlphaFoldDB" id="A0AAV2QS59"/>
<proteinExistence type="predicted"/>
<dbReference type="GO" id="GO:0016197">
    <property type="term" value="P:endosomal transport"/>
    <property type="evidence" value="ECO:0007669"/>
    <property type="project" value="TreeGrafter"/>
</dbReference>
<dbReference type="GO" id="GO:0005886">
    <property type="term" value="C:plasma membrane"/>
    <property type="evidence" value="ECO:0007669"/>
    <property type="project" value="TreeGrafter"/>
</dbReference>
<keyword evidence="1" id="KW-0812">Transmembrane</keyword>
<dbReference type="PANTHER" id="PTHR34009:SF2">
    <property type="entry name" value="PROTEIN STAR"/>
    <property type="match status" value="1"/>
</dbReference>
<dbReference type="GO" id="GO:0031902">
    <property type="term" value="C:late endosome membrane"/>
    <property type="evidence" value="ECO:0007669"/>
    <property type="project" value="TreeGrafter"/>
</dbReference>
<gene>
    <name evidence="2" type="ORF">MNOR_LOCUS16267</name>
</gene>
<organism evidence="2 3">
    <name type="scientific">Meganyctiphanes norvegica</name>
    <name type="common">Northern krill</name>
    <name type="synonym">Thysanopoda norvegica</name>
    <dbReference type="NCBI Taxonomy" id="48144"/>
    <lineage>
        <taxon>Eukaryota</taxon>
        <taxon>Metazoa</taxon>
        <taxon>Ecdysozoa</taxon>
        <taxon>Arthropoda</taxon>
        <taxon>Crustacea</taxon>
        <taxon>Multicrustacea</taxon>
        <taxon>Malacostraca</taxon>
        <taxon>Eumalacostraca</taxon>
        <taxon>Eucarida</taxon>
        <taxon>Euphausiacea</taxon>
        <taxon>Euphausiidae</taxon>
        <taxon>Meganyctiphanes</taxon>
    </lineage>
</organism>
<reference evidence="2 3" key="1">
    <citation type="submission" date="2024-05" db="EMBL/GenBank/DDBJ databases">
        <authorList>
            <person name="Wallberg A."/>
        </authorList>
    </citation>
    <scope>NUCLEOTIDE SEQUENCE [LARGE SCALE GENOMIC DNA]</scope>
</reference>
<accession>A0AAV2QS59</accession>
<dbReference type="InterPro" id="IPR053202">
    <property type="entry name" value="EGF_Rcpt_Signaling_Reg"/>
</dbReference>
<keyword evidence="3" id="KW-1185">Reference proteome</keyword>
<feature type="transmembrane region" description="Helical" evidence="1">
    <location>
        <begin position="6"/>
        <end position="27"/>
    </location>
</feature>
<dbReference type="GO" id="GO:0005794">
    <property type="term" value="C:Golgi apparatus"/>
    <property type="evidence" value="ECO:0007669"/>
    <property type="project" value="TreeGrafter"/>
</dbReference>
<evidence type="ECO:0000313" key="3">
    <source>
        <dbReference type="Proteomes" id="UP001497623"/>
    </source>
</evidence>
<evidence type="ECO:0000313" key="2">
    <source>
        <dbReference type="EMBL" id="CAL4098586.1"/>
    </source>
</evidence>
<sequence>MRYPVLRYIIVIITGLMIQLAIIRYLLMENATFANPSSCLNASLYHQLTGDPIHVDSTQFEKLLDGSGPLYLAADHPKLIQYVKEHVVIPPSTLPYNLIHPEEKNSSPEGQTKRVANILNNKKNGFFIEAGALKGRFGQTVSAWKG</sequence>
<dbReference type="EMBL" id="CAXKWB010010598">
    <property type="protein sequence ID" value="CAL4098586.1"/>
    <property type="molecule type" value="Genomic_DNA"/>
</dbReference>
<dbReference type="PANTHER" id="PTHR34009">
    <property type="entry name" value="PROTEIN STAR"/>
    <property type="match status" value="1"/>
</dbReference>
<keyword evidence="1" id="KW-1133">Transmembrane helix</keyword>
<keyword evidence="1" id="KW-0472">Membrane</keyword>
<name>A0AAV2QS59_MEGNR</name>
<comment type="caution">
    <text evidence="2">The sequence shown here is derived from an EMBL/GenBank/DDBJ whole genome shotgun (WGS) entry which is preliminary data.</text>
</comment>